<protein>
    <submittedName>
        <fullName evidence="2">Uncharacterized protein</fullName>
    </submittedName>
</protein>
<feature type="transmembrane region" description="Helical" evidence="1">
    <location>
        <begin position="45"/>
        <end position="66"/>
    </location>
</feature>
<keyword evidence="1" id="KW-1133">Transmembrane helix</keyword>
<keyword evidence="1" id="KW-0472">Membrane</keyword>
<accession>A0AB39BJ42</accession>
<organism evidence="2">
    <name type="scientific">Herbiconiux sp. A18JL235</name>
    <dbReference type="NCBI Taxonomy" id="3152363"/>
    <lineage>
        <taxon>Bacteria</taxon>
        <taxon>Bacillati</taxon>
        <taxon>Actinomycetota</taxon>
        <taxon>Actinomycetes</taxon>
        <taxon>Micrococcales</taxon>
        <taxon>Microbacteriaceae</taxon>
        <taxon>Herbiconiux</taxon>
    </lineage>
</organism>
<dbReference type="EMBL" id="CP162511">
    <property type="protein sequence ID" value="XDI06374.1"/>
    <property type="molecule type" value="Genomic_DNA"/>
</dbReference>
<proteinExistence type="predicted"/>
<gene>
    <name evidence="2" type="ORF">ABFY20_04555</name>
</gene>
<dbReference type="RefSeq" id="WP_368498756.1">
    <property type="nucleotide sequence ID" value="NZ_CP162511.1"/>
</dbReference>
<keyword evidence="1" id="KW-0812">Transmembrane</keyword>
<evidence type="ECO:0000256" key="1">
    <source>
        <dbReference type="SAM" id="Phobius"/>
    </source>
</evidence>
<evidence type="ECO:0000313" key="2">
    <source>
        <dbReference type="EMBL" id="XDI06374.1"/>
    </source>
</evidence>
<sequence>MGVGTRNRYWDRGFTSRGLAGSAVANGVIALGAVSLWLVDSEGRPWGWLLAVGCAVVAAHFGWQAVRLRAFERAQRIPESEAGAAARSECDTHGG</sequence>
<reference evidence="2" key="1">
    <citation type="submission" date="2024-05" db="EMBL/GenBank/DDBJ databases">
        <title>Herbiconiux sp. A18JL235.</title>
        <authorList>
            <person name="Zhang G."/>
        </authorList>
    </citation>
    <scope>NUCLEOTIDE SEQUENCE</scope>
    <source>
        <strain evidence="2">A18JL235</strain>
    </source>
</reference>
<feature type="transmembrane region" description="Helical" evidence="1">
    <location>
        <begin position="20"/>
        <end position="39"/>
    </location>
</feature>
<dbReference type="AlphaFoldDB" id="A0AB39BJ42"/>
<name>A0AB39BJ42_9MICO</name>